<keyword evidence="2" id="KW-1185">Reference proteome</keyword>
<evidence type="ECO:0000313" key="1">
    <source>
        <dbReference type="EMBL" id="MFC5826261.1"/>
    </source>
</evidence>
<dbReference type="RefSeq" id="WP_379515777.1">
    <property type="nucleotide sequence ID" value="NZ_JBHSPA010000024.1"/>
</dbReference>
<comment type="caution">
    <text evidence="1">The sequence shown here is derived from an EMBL/GenBank/DDBJ whole genome shotgun (WGS) entry which is preliminary data.</text>
</comment>
<protein>
    <recommendedName>
        <fullName evidence="3">WXG100 family type VII secretion target</fullName>
    </recommendedName>
</protein>
<name>A0ABW1CKL1_9ACTN</name>
<evidence type="ECO:0000313" key="2">
    <source>
        <dbReference type="Proteomes" id="UP001596058"/>
    </source>
</evidence>
<dbReference type="EMBL" id="JBHSPA010000024">
    <property type="protein sequence ID" value="MFC5826261.1"/>
    <property type="molecule type" value="Genomic_DNA"/>
</dbReference>
<evidence type="ECO:0008006" key="3">
    <source>
        <dbReference type="Google" id="ProtNLM"/>
    </source>
</evidence>
<proteinExistence type="predicted"/>
<dbReference type="Gene3D" id="1.10.287.1060">
    <property type="entry name" value="ESAT-6-like"/>
    <property type="match status" value="1"/>
</dbReference>
<reference evidence="2" key="1">
    <citation type="journal article" date="2019" name="Int. J. Syst. Evol. Microbiol.">
        <title>The Global Catalogue of Microorganisms (GCM) 10K type strain sequencing project: providing services to taxonomists for standard genome sequencing and annotation.</title>
        <authorList>
            <consortium name="The Broad Institute Genomics Platform"/>
            <consortium name="The Broad Institute Genome Sequencing Center for Infectious Disease"/>
            <person name="Wu L."/>
            <person name="Ma J."/>
        </authorList>
    </citation>
    <scope>NUCLEOTIDE SEQUENCE [LARGE SCALE GENOMIC DNA]</scope>
    <source>
        <strain evidence="2">CCUG 53903</strain>
    </source>
</reference>
<sequence>MEFDKTQIRSAAAAFDLERGDLAKFVAEAAADLNAIGDFWGGTTEGTTFFKGQGGASGYEAVTGQIIEGIEVLLDAHHEIAERLRLMTDNVEVADWDSVAAILSKLPPADPDQPIWGAG</sequence>
<organism evidence="1 2">
    <name type="scientific">Nonomuraea insulae</name>
    <dbReference type="NCBI Taxonomy" id="1616787"/>
    <lineage>
        <taxon>Bacteria</taxon>
        <taxon>Bacillati</taxon>
        <taxon>Actinomycetota</taxon>
        <taxon>Actinomycetes</taxon>
        <taxon>Streptosporangiales</taxon>
        <taxon>Streptosporangiaceae</taxon>
        <taxon>Nonomuraea</taxon>
    </lineage>
</organism>
<dbReference type="Proteomes" id="UP001596058">
    <property type="component" value="Unassembled WGS sequence"/>
</dbReference>
<accession>A0ABW1CKL1</accession>
<gene>
    <name evidence="1" type="ORF">ACFPZ3_20545</name>
</gene>